<dbReference type="AlphaFoldDB" id="A0AB37RN53"/>
<name>A0AB37RN53_LACPE</name>
<evidence type="ECO:0008006" key="5">
    <source>
        <dbReference type="Google" id="ProtNLM"/>
    </source>
</evidence>
<dbReference type="KEGG" id="lpg:BB562_16695"/>
<dbReference type="Proteomes" id="UP000281061">
    <property type="component" value="Unassembled WGS sequence"/>
</dbReference>
<feature type="coiled-coil region" evidence="1">
    <location>
        <begin position="1"/>
        <end position="42"/>
    </location>
</feature>
<proteinExistence type="predicted"/>
<reference evidence="3 4" key="1">
    <citation type="submission" date="2018-10" db="EMBL/GenBank/DDBJ databases">
        <title>Genome sequences of five Lactobacillus pentosus strains isolated from brines of traditionally fermented spanish-style green table olives and differences between them.</title>
        <authorList>
            <person name="Jimenez Diaz R."/>
        </authorList>
    </citation>
    <scope>NUCLEOTIDE SEQUENCE [LARGE SCALE GENOMIC DNA]</scope>
    <source>
        <strain evidence="3 4">IG8</strain>
    </source>
</reference>
<organism evidence="3 4">
    <name type="scientific">Lactiplantibacillus pentosus</name>
    <name type="common">Lactobacillus pentosus</name>
    <dbReference type="NCBI Taxonomy" id="1589"/>
    <lineage>
        <taxon>Bacteria</taxon>
        <taxon>Bacillati</taxon>
        <taxon>Bacillota</taxon>
        <taxon>Bacilli</taxon>
        <taxon>Lactobacillales</taxon>
        <taxon>Lactobacillaceae</taxon>
        <taxon>Lactiplantibacillus</taxon>
    </lineage>
</organism>
<feature type="region of interest" description="Disordered" evidence="2">
    <location>
        <begin position="93"/>
        <end position="117"/>
    </location>
</feature>
<dbReference type="EMBL" id="RDCL01000020">
    <property type="protein sequence ID" value="RMW57085.1"/>
    <property type="molecule type" value="Genomic_DNA"/>
</dbReference>
<protein>
    <recommendedName>
        <fullName evidence="5">DUF3847 domain-containing protein</fullName>
    </recommendedName>
</protein>
<comment type="caution">
    <text evidence="3">The sequence shown here is derived from an EMBL/GenBank/DDBJ whole genome shotgun (WGS) entry which is preliminary data.</text>
</comment>
<evidence type="ECO:0000313" key="3">
    <source>
        <dbReference type="EMBL" id="RMW57085.1"/>
    </source>
</evidence>
<keyword evidence="1" id="KW-0175">Coiled coil</keyword>
<evidence type="ECO:0000256" key="1">
    <source>
        <dbReference type="SAM" id="Coils"/>
    </source>
</evidence>
<gene>
    <name evidence="3" type="ORF">D6U17_01725</name>
</gene>
<accession>A0AB37RN53</accession>
<sequence>MPEEIEKVKKMEDRIAKLEAQQKQLKAKKRALRNRISQQNRKARTKRLIEKGAILEKFQGAGADKISADDSLTALVQLQNDFDSLKAFTSNVKYRKNNPDEPTRTVYDNWEEQKNQN</sequence>
<evidence type="ECO:0000256" key="2">
    <source>
        <dbReference type="SAM" id="MobiDB-lite"/>
    </source>
</evidence>
<dbReference type="RefSeq" id="WP_101874379.1">
    <property type="nucleotide sequence ID" value="NZ_CP016495.1"/>
</dbReference>
<evidence type="ECO:0000313" key="4">
    <source>
        <dbReference type="Proteomes" id="UP000281061"/>
    </source>
</evidence>